<dbReference type="AlphaFoldDB" id="A0A0W7WDV3"/>
<comment type="caution">
    <text evidence="2">The sequence shown here is derived from an EMBL/GenBank/DDBJ whole genome shotgun (WGS) entry which is preliminary data.</text>
</comment>
<dbReference type="STRING" id="1685382.AVJ23_21450"/>
<sequence length="127" mass="14505">MAANDTIRVHIPLTVRKRGGRPRILPPRDIETSHPPPGQDPRVLRAIGRAWAWRKRMERGEVSTIADLAAEEGISDRYVSRLLRLAWLSPDVLERLVVRREPCAISLYDLCFVASLPWNEQAARVFD</sequence>
<dbReference type="OrthoDB" id="1550462at2"/>
<dbReference type="Proteomes" id="UP000054396">
    <property type="component" value="Unassembled WGS sequence"/>
</dbReference>
<keyword evidence="3" id="KW-1185">Reference proteome</keyword>
<feature type="region of interest" description="Disordered" evidence="1">
    <location>
        <begin position="19"/>
        <end position="40"/>
    </location>
</feature>
<protein>
    <recommendedName>
        <fullName evidence="4">LacI family transcriptional regulator</fullName>
    </recommendedName>
</protein>
<dbReference type="SUPFAM" id="SSF109709">
    <property type="entry name" value="KorB DNA-binding domain-like"/>
    <property type="match status" value="1"/>
</dbReference>
<evidence type="ECO:0000313" key="3">
    <source>
        <dbReference type="Proteomes" id="UP000054396"/>
    </source>
</evidence>
<dbReference type="RefSeq" id="WP_058864287.1">
    <property type="nucleotide sequence ID" value="NZ_LPXO01000027.1"/>
</dbReference>
<gene>
    <name evidence="2" type="ORF">AVJ23_21450</name>
</gene>
<evidence type="ECO:0008006" key="4">
    <source>
        <dbReference type="Google" id="ProtNLM"/>
    </source>
</evidence>
<proteinExistence type="predicted"/>
<reference evidence="2 3" key="1">
    <citation type="submission" date="2015-12" db="EMBL/GenBank/DDBJ databases">
        <authorList>
            <person name="Shamseldin A."/>
            <person name="Moawad H."/>
            <person name="Abd El-Rahim W.M."/>
            <person name="Sadowsky M.J."/>
        </authorList>
    </citation>
    <scope>NUCLEOTIDE SEQUENCE [LARGE SCALE GENOMIC DNA]</scope>
    <source>
        <strain evidence="2 3">SJ5A-1</strain>
    </source>
</reference>
<name>A0A0W7WDV3_9RHOB</name>
<dbReference type="EMBL" id="LPXO01000027">
    <property type="protein sequence ID" value="KUF08696.1"/>
    <property type="molecule type" value="Genomic_DNA"/>
</dbReference>
<evidence type="ECO:0000313" key="2">
    <source>
        <dbReference type="EMBL" id="KUF08696.1"/>
    </source>
</evidence>
<accession>A0A0W7WDV3</accession>
<organism evidence="2 3">
    <name type="scientific">Pseudoponticoccus marisrubri</name>
    <dbReference type="NCBI Taxonomy" id="1685382"/>
    <lineage>
        <taxon>Bacteria</taxon>
        <taxon>Pseudomonadati</taxon>
        <taxon>Pseudomonadota</taxon>
        <taxon>Alphaproteobacteria</taxon>
        <taxon>Rhodobacterales</taxon>
        <taxon>Roseobacteraceae</taxon>
        <taxon>Pseudoponticoccus</taxon>
    </lineage>
</organism>
<evidence type="ECO:0000256" key="1">
    <source>
        <dbReference type="SAM" id="MobiDB-lite"/>
    </source>
</evidence>